<comment type="caution">
    <text evidence="6">The sequence shown here is derived from an EMBL/GenBank/DDBJ whole genome shotgun (WGS) entry which is preliminary data.</text>
</comment>
<dbReference type="InterPro" id="IPR057326">
    <property type="entry name" value="KR_dom"/>
</dbReference>
<feature type="region of interest" description="Disordered" evidence="4">
    <location>
        <begin position="36"/>
        <end position="62"/>
    </location>
</feature>
<dbReference type="InterPro" id="IPR020904">
    <property type="entry name" value="Sc_DH/Rdtase_CS"/>
</dbReference>
<evidence type="ECO:0000259" key="5">
    <source>
        <dbReference type="PROSITE" id="PS50943"/>
    </source>
</evidence>
<dbReference type="Gene3D" id="1.10.260.40">
    <property type="entry name" value="lambda repressor-like DNA-binding domains"/>
    <property type="match status" value="1"/>
</dbReference>
<dbReference type="CDD" id="cd00093">
    <property type="entry name" value="HTH_XRE"/>
    <property type="match status" value="1"/>
</dbReference>
<reference evidence="6 7" key="1">
    <citation type="submission" date="2018-10" db="EMBL/GenBank/DDBJ databases">
        <authorList>
            <person name="Li J."/>
        </authorList>
    </citation>
    <scope>NUCLEOTIDE SEQUENCE [LARGE SCALE GENOMIC DNA]</scope>
    <source>
        <strain evidence="6 7">CCTCC AB209002</strain>
    </source>
</reference>
<dbReference type="CDD" id="cd05374">
    <property type="entry name" value="17beta-HSD-like_SDR_c"/>
    <property type="match status" value="1"/>
</dbReference>
<dbReference type="OrthoDB" id="9792003at2"/>
<name>A0A3L6ZWG0_9MICO</name>
<dbReference type="EMBL" id="RCUV01000006">
    <property type="protein sequence ID" value="RLP72094.1"/>
    <property type="molecule type" value="Genomic_DNA"/>
</dbReference>
<protein>
    <submittedName>
        <fullName evidence="6">SDR family NAD(P)-dependent oxidoreductase</fullName>
    </submittedName>
</protein>
<dbReference type="InterPro" id="IPR010982">
    <property type="entry name" value="Lambda_DNA-bd_dom_sf"/>
</dbReference>
<evidence type="ECO:0000313" key="7">
    <source>
        <dbReference type="Proteomes" id="UP000270299"/>
    </source>
</evidence>
<proteinExistence type="inferred from homology"/>
<evidence type="ECO:0000256" key="3">
    <source>
        <dbReference type="RuleBase" id="RU000363"/>
    </source>
</evidence>
<dbReference type="AlphaFoldDB" id="A0A3L6ZWG0"/>
<dbReference type="SMART" id="SM00822">
    <property type="entry name" value="PKS_KR"/>
    <property type="match status" value="1"/>
</dbReference>
<keyword evidence="2" id="KW-0560">Oxidoreductase</keyword>
<dbReference type="NCBIfam" id="NF004824">
    <property type="entry name" value="PRK06180.1"/>
    <property type="match status" value="1"/>
</dbReference>
<evidence type="ECO:0000313" key="6">
    <source>
        <dbReference type="EMBL" id="RLP72094.1"/>
    </source>
</evidence>
<dbReference type="PROSITE" id="PS50943">
    <property type="entry name" value="HTH_CROC1"/>
    <property type="match status" value="1"/>
</dbReference>
<feature type="domain" description="HTH cro/C1-type" evidence="5">
    <location>
        <begin position="4"/>
        <end position="30"/>
    </location>
</feature>
<dbReference type="PANTHER" id="PTHR43976">
    <property type="entry name" value="SHORT CHAIN DEHYDROGENASE"/>
    <property type="match status" value="1"/>
</dbReference>
<dbReference type="InterPro" id="IPR002347">
    <property type="entry name" value="SDR_fam"/>
</dbReference>
<comment type="similarity">
    <text evidence="1 3">Belongs to the short-chain dehydrogenases/reductases (SDR) family.</text>
</comment>
<evidence type="ECO:0000256" key="4">
    <source>
        <dbReference type="SAM" id="MobiDB-lite"/>
    </source>
</evidence>
<dbReference type="Gene3D" id="3.40.50.720">
    <property type="entry name" value="NAD(P)-binding Rossmann-like Domain"/>
    <property type="match status" value="1"/>
</dbReference>
<organism evidence="6 7">
    <name type="scientific">Mycetocola manganoxydans</name>
    <dbReference type="NCBI Taxonomy" id="699879"/>
    <lineage>
        <taxon>Bacteria</taxon>
        <taxon>Bacillati</taxon>
        <taxon>Actinomycetota</taxon>
        <taxon>Actinomycetes</taxon>
        <taxon>Micrococcales</taxon>
        <taxon>Microbacteriaceae</taxon>
        <taxon>Mycetocola</taxon>
    </lineage>
</organism>
<dbReference type="PRINTS" id="PR00081">
    <property type="entry name" value="GDHRDH"/>
</dbReference>
<dbReference type="GO" id="GO:0003677">
    <property type="term" value="F:DNA binding"/>
    <property type="evidence" value="ECO:0007669"/>
    <property type="project" value="InterPro"/>
</dbReference>
<keyword evidence="7" id="KW-1185">Reference proteome</keyword>
<dbReference type="SUPFAM" id="SSF51735">
    <property type="entry name" value="NAD(P)-binding Rossmann-fold domains"/>
    <property type="match status" value="1"/>
</dbReference>
<dbReference type="PRINTS" id="PR00080">
    <property type="entry name" value="SDRFAMILY"/>
</dbReference>
<accession>A0A3L6ZWG0</accession>
<dbReference type="InterPro" id="IPR001387">
    <property type="entry name" value="Cro/C1-type_HTH"/>
</dbReference>
<dbReference type="InterPro" id="IPR036291">
    <property type="entry name" value="NAD(P)-bd_dom_sf"/>
</dbReference>
<dbReference type="Pfam" id="PF00106">
    <property type="entry name" value="adh_short"/>
    <property type="match status" value="1"/>
</dbReference>
<dbReference type="Proteomes" id="UP000270299">
    <property type="component" value="Unassembled WGS sequence"/>
</dbReference>
<evidence type="ECO:0000256" key="2">
    <source>
        <dbReference type="ARBA" id="ARBA00023002"/>
    </source>
</evidence>
<gene>
    <name evidence="6" type="ORF">D9V29_06575</name>
</gene>
<sequence>MGYLERGEYNPSLDLALRIAKFFDVPLEFVFSIDPSHGSGQGRKSDDPPDAGALGFGTHRNPHIEGNPPMTTWFLTGCSTGLGRALAEAVLARGDGAAITARDLRSIQNLADAYPDSALALPLDVTDATQVTSAVREAEERFGSIDVLVNNAGYGYRAAVEEGDDGDVQRLFATNFFGPVALIKEVLPGMRARRSGAIVNISSIGARISPPGSGYYAASKAALEGMSASLRKELEPLGIAVMAVEPGGFRTDFAGRSLTQSADPIADYADTAGKRRKEADTVHGTQPGDPAKAATAILAAVDSPATPGLLLLGNDAVDGFREVEDAQRAELDAWEELSRSTTLES</sequence>
<dbReference type="PANTHER" id="PTHR43976:SF16">
    <property type="entry name" value="SHORT-CHAIN DEHYDROGENASE_REDUCTASE FAMILY PROTEIN"/>
    <property type="match status" value="1"/>
</dbReference>
<dbReference type="GO" id="GO:0016491">
    <property type="term" value="F:oxidoreductase activity"/>
    <property type="evidence" value="ECO:0007669"/>
    <property type="project" value="UniProtKB-KW"/>
</dbReference>
<dbReference type="SUPFAM" id="SSF47413">
    <property type="entry name" value="lambda repressor-like DNA-binding domains"/>
    <property type="match status" value="1"/>
</dbReference>
<dbReference type="InterPro" id="IPR051911">
    <property type="entry name" value="SDR_oxidoreductase"/>
</dbReference>
<evidence type="ECO:0000256" key="1">
    <source>
        <dbReference type="ARBA" id="ARBA00006484"/>
    </source>
</evidence>
<dbReference type="PROSITE" id="PS00061">
    <property type="entry name" value="ADH_SHORT"/>
    <property type="match status" value="1"/>
</dbReference>